<keyword evidence="4" id="KW-0830">Ubiquinone</keyword>
<keyword evidence="2" id="KW-0813">Transport</keyword>
<comment type="similarity">
    <text evidence="1 2">Belongs to the complex I NDUFA12 subunit family.</text>
</comment>
<evidence type="ECO:0000313" key="4">
    <source>
        <dbReference type="EMBL" id="CCA17189.1"/>
    </source>
</evidence>
<keyword evidence="2" id="KW-0999">Mitochondrion inner membrane</keyword>
<dbReference type="PANTHER" id="PTHR12910">
    <property type="entry name" value="NADH-UBIQUINONE OXIDOREDUCTASE SUBUNIT B17.2"/>
    <property type="match status" value="1"/>
</dbReference>
<dbReference type="GO" id="GO:0045271">
    <property type="term" value="C:respiratory chain complex I"/>
    <property type="evidence" value="ECO:0007669"/>
    <property type="project" value="InterPro"/>
</dbReference>
<name>F0W7T7_9STRA</name>
<dbReference type="HOGENOM" id="CLU_1226907_0_0_1"/>
<keyword evidence="2" id="KW-0496">Mitochondrion</keyword>
<dbReference type="GO" id="GO:0005743">
    <property type="term" value="C:mitochondrial inner membrane"/>
    <property type="evidence" value="ECO:0007669"/>
    <property type="project" value="UniProtKB-SubCell"/>
</dbReference>
<reference evidence="4" key="2">
    <citation type="submission" date="2011-02" db="EMBL/GenBank/DDBJ databases">
        <authorList>
            <person name="MacLean D."/>
        </authorList>
    </citation>
    <scope>NUCLEOTIDE SEQUENCE</scope>
</reference>
<dbReference type="PANTHER" id="PTHR12910:SF2">
    <property type="entry name" value="NADH DEHYDROGENASE [UBIQUINONE] 1 ALPHA SUBCOMPLEX SUBUNIT 12"/>
    <property type="match status" value="1"/>
</dbReference>
<proteinExistence type="inferred from homology"/>
<comment type="function">
    <text evidence="2">Accessory subunit of the mitochondrial membrane respiratory chain NADH dehydrogenase (Complex I), that is believed not to be involved in catalysis. Complex I functions in the transfer of electrons from NADH to the respiratory chain. The immediate electron acceptor for the enzyme is believed to be ubiquinone.</text>
</comment>
<gene>
    <name evidence="4" type="primary">AlNc14C31G2890</name>
    <name evidence="4" type="ORF">ALNC14_033320</name>
</gene>
<dbReference type="AlphaFoldDB" id="F0W7T7"/>
<keyword evidence="2" id="KW-0472">Membrane</keyword>
<keyword evidence="2" id="KW-0679">Respiratory chain</keyword>
<dbReference type="InterPro" id="IPR007763">
    <property type="entry name" value="NDUFA12"/>
</dbReference>
<reference evidence="4" key="1">
    <citation type="journal article" date="2011" name="PLoS Biol.">
        <title>Gene gain and loss during evolution of obligate parasitism in the white rust pathogen of Arabidopsis thaliana.</title>
        <authorList>
            <person name="Kemen E."/>
            <person name="Gardiner A."/>
            <person name="Schultz-Larsen T."/>
            <person name="Kemen A.C."/>
            <person name="Balmuth A.L."/>
            <person name="Robert-Seilaniantz A."/>
            <person name="Bailey K."/>
            <person name="Holub E."/>
            <person name="Studholme D.J."/>
            <person name="Maclean D."/>
            <person name="Jones J.D."/>
        </authorList>
    </citation>
    <scope>NUCLEOTIDE SEQUENCE</scope>
</reference>
<feature type="region of interest" description="Disordered" evidence="3">
    <location>
        <begin position="209"/>
        <end position="231"/>
    </location>
</feature>
<keyword evidence="2" id="KW-0249">Electron transport</keyword>
<comment type="subcellular location">
    <subcellularLocation>
        <location evidence="2">Mitochondrion inner membrane</location>
        <topology evidence="2">Peripheral membrane protein</topology>
        <orientation evidence="2">Matrix side</orientation>
    </subcellularLocation>
</comment>
<feature type="compositionally biased region" description="Basic and acidic residues" evidence="3">
    <location>
        <begin position="209"/>
        <end position="218"/>
    </location>
</feature>
<accession>F0W7T7</accession>
<evidence type="ECO:0000256" key="1">
    <source>
        <dbReference type="ARBA" id="ARBA00007355"/>
    </source>
</evidence>
<dbReference type="EMBL" id="FR824076">
    <property type="protein sequence ID" value="CCA17189.1"/>
    <property type="molecule type" value="Genomic_DNA"/>
</dbReference>
<protein>
    <recommendedName>
        <fullName evidence="2">NADH dehydrogenase [ubiquinone] 1 alpha subcomplex subunit 12</fullName>
    </recommendedName>
</protein>
<dbReference type="GO" id="GO:0006979">
    <property type="term" value="P:response to oxidative stress"/>
    <property type="evidence" value="ECO:0007669"/>
    <property type="project" value="TreeGrafter"/>
</dbReference>
<organism evidence="4">
    <name type="scientific">Albugo laibachii Nc14</name>
    <dbReference type="NCBI Taxonomy" id="890382"/>
    <lineage>
        <taxon>Eukaryota</taxon>
        <taxon>Sar</taxon>
        <taxon>Stramenopiles</taxon>
        <taxon>Oomycota</taxon>
        <taxon>Peronosporomycetes</taxon>
        <taxon>Albuginales</taxon>
        <taxon>Albuginaceae</taxon>
        <taxon>Albugo</taxon>
    </lineage>
</organism>
<evidence type="ECO:0000256" key="3">
    <source>
        <dbReference type="SAM" id="MobiDB-lite"/>
    </source>
</evidence>
<evidence type="ECO:0000256" key="2">
    <source>
        <dbReference type="RuleBase" id="RU363103"/>
    </source>
</evidence>
<sequence>MASLLVNSRAARLCFLARNQSKIPHILEANKNIIKTRSFYAVARKYMEAYNRYGVKGTLWRLYNMGDVKFGYYVGTDRLGNKYYEDPTEVAGQQRYCEYHIDTFDNFEGDQIPPEWHAWLHYTTDAKPGDEDFKPEKWAKVAISQKTDTPFTHHVGPSENFVPNATLKRTRGYKSGHFMLKEDEPDQYYLQPNHPLRCRKRSSQIFEKVDYNDPKKSFENASGPLRDASLN</sequence>
<dbReference type="Pfam" id="PF05071">
    <property type="entry name" value="NDUFA12"/>
    <property type="match status" value="1"/>
</dbReference>